<keyword evidence="4" id="KW-1185">Reference proteome</keyword>
<evidence type="ECO:0000313" key="3">
    <source>
        <dbReference type="EMBL" id="KAJ4824186.1"/>
    </source>
</evidence>
<dbReference type="PANTHER" id="PTHR31286">
    <property type="entry name" value="GLYCINE-RICH CELL WALL STRUCTURAL PROTEIN 1.8-LIKE"/>
    <property type="match status" value="1"/>
</dbReference>
<dbReference type="Pfam" id="PF14111">
    <property type="entry name" value="DUF4283"/>
    <property type="match status" value="1"/>
</dbReference>
<feature type="region of interest" description="Disordered" evidence="1">
    <location>
        <begin position="1"/>
        <end position="49"/>
    </location>
</feature>
<organism evidence="3 4">
    <name type="scientific">Turnera subulata</name>
    <dbReference type="NCBI Taxonomy" id="218843"/>
    <lineage>
        <taxon>Eukaryota</taxon>
        <taxon>Viridiplantae</taxon>
        <taxon>Streptophyta</taxon>
        <taxon>Embryophyta</taxon>
        <taxon>Tracheophyta</taxon>
        <taxon>Spermatophyta</taxon>
        <taxon>Magnoliopsida</taxon>
        <taxon>eudicotyledons</taxon>
        <taxon>Gunneridae</taxon>
        <taxon>Pentapetalae</taxon>
        <taxon>rosids</taxon>
        <taxon>fabids</taxon>
        <taxon>Malpighiales</taxon>
        <taxon>Passifloraceae</taxon>
        <taxon>Turnera</taxon>
    </lineage>
</organism>
<dbReference type="PANTHER" id="PTHR31286:SF99">
    <property type="entry name" value="DUF4283 DOMAIN-CONTAINING PROTEIN"/>
    <property type="match status" value="1"/>
</dbReference>
<feature type="compositionally biased region" description="Basic and acidic residues" evidence="1">
    <location>
        <begin position="1"/>
        <end position="15"/>
    </location>
</feature>
<feature type="compositionally biased region" description="Pro residues" evidence="1">
    <location>
        <begin position="32"/>
        <end position="41"/>
    </location>
</feature>
<protein>
    <recommendedName>
        <fullName evidence="2">DUF4283 domain-containing protein</fullName>
    </recommendedName>
</protein>
<dbReference type="Proteomes" id="UP001141552">
    <property type="component" value="Unassembled WGS sequence"/>
</dbReference>
<dbReference type="InterPro" id="IPR025558">
    <property type="entry name" value="DUF4283"/>
</dbReference>
<name>A0A9Q0F387_9ROSI</name>
<reference evidence="3" key="1">
    <citation type="submission" date="2022-02" db="EMBL/GenBank/DDBJ databases">
        <authorList>
            <person name="Henning P.M."/>
            <person name="McCubbin A.G."/>
            <person name="Shore J.S."/>
        </authorList>
    </citation>
    <scope>NUCLEOTIDE SEQUENCE</scope>
    <source>
        <strain evidence="3">F60SS</strain>
        <tissue evidence="3">Leaves</tissue>
    </source>
</reference>
<sequence length="175" mass="19832">MGDKTQEAEEADRSTKKVRIRKQPEPSSEPTQEPPQTPPVQPEAAEERRVSYRDKLGTSMKADWLAKEEEVECSPGDIIVEYGPCGPSLDLSADFKERLAKKWELAVVLKVMGRSISYRVISAKLRSMWLPTGHIKVIDLDNDFFLVRFTERSDYLRCLTQGPWTIFGAALCVQS</sequence>
<reference evidence="3" key="2">
    <citation type="journal article" date="2023" name="Plants (Basel)">
        <title>Annotation of the Turnera subulata (Passifloraceae) Draft Genome Reveals the S-Locus Evolved after the Divergence of Turneroideae from Passifloroideae in a Stepwise Manner.</title>
        <authorList>
            <person name="Henning P.M."/>
            <person name="Roalson E.H."/>
            <person name="Mir W."/>
            <person name="McCubbin A.G."/>
            <person name="Shore J.S."/>
        </authorList>
    </citation>
    <scope>NUCLEOTIDE SEQUENCE</scope>
    <source>
        <strain evidence="3">F60SS</strain>
    </source>
</reference>
<dbReference type="EMBL" id="JAKUCV010007250">
    <property type="protein sequence ID" value="KAJ4824186.1"/>
    <property type="molecule type" value="Genomic_DNA"/>
</dbReference>
<accession>A0A9Q0F387</accession>
<evidence type="ECO:0000259" key="2">
    <source>
        <dbReference type="Pfam" id="PF14111"/>
    </source>
</evidence>
<comment type="caution">
    <text evidence="3">The sequence shown here is derived from an EMBL/GenBank/DDBJ whole genome shotgun (WGS) entry which is preliminary data.</text>
</comment>
<dbReference type="InterPro" id="IPR040256">
    <property type="entry name" value="At4g02000-like"/>
</dbReference>
<feature type="domain" description="DUF4283" evidence="2">
    <location>
        <begin position="100"/>
        <end position="174"/>
    </location>
</feature>
<evidence type="ECO:0000313" key="4">
    <source>
        <dbReference type="Proteomes" id="UP001141552"/>
    </source>
</evidence>
<dbReference type="OrthoDB" id="1436208at2759"/>
<dbReference type="AlphaFoldDB" id="A0A9Q0F387"/>
<proteinExistence type="predicted"/>
<evidence type="ECO:0000256" key="1">
    <source>
        <dbReference type="SAM" id="MobiDB-lite"/>
    </source>
</evidence>
<gene>
    <name evidence="3" type="ORF">Tsubulata_011923</name>
</gene>